<evidence type="ECO:0008006" key="3">
    <source>
        <dbReference type="Google" id="ProtNLM"/>
    </source>
</evidence>
<accession>A0A3A8KI01</accession>
<keyword evidence="2" id="KW-1185">Reference proteome</keyword>
<dbReference type="RefSeq" id="WP_120600657.1">
    <property type="nucleotide sequence ID" value="NZ_RAWE01000002.1"/>
</dbReference>
<organism evidence="1 2">
    <name type="scientific">Corallococcus carmarthensis</name>
    <dbReference type="NCBI Taxonomy" id="2316728"/>
    <lineage>
        <taxon>Bacteria</taxon>
        <taxon>Pseudomonadati</taxon>
        <taxon>Myxococcota</taxon>
        <taxon>Myxococcia</taxon>
        <taxon>Myxococcales</taxon>
        <taxon>Cystobacterineae</taxon>
        <taxon>Myxococcaceae</taxon>
        <taxon>Corallococcus</taxon>
    </lineage>
</organism>
<gene>
    <name evidence="1" type="ORF">D7X32_01360</name>
</gene>
<reference evidence="2" key="1">
    <citation type="submission" date="2018-09" db="EMBL/GenBank/DDBJ databases">
        <authorList>
            <person name="Livingstone P.G."/>
            <person name="Whitworth D.E."/>
        </authorList>
    </citation>
    <scope>NUCLEOTIDE SEQUENCE [LARGE SCALE GENOMIC DNA]</scope>
    <source>
        <strain evidence="2">CA043D</strain>
    </source>
</reference>
<protein>
    <recommendedName>
        <fullName evidence="3">JAB domain-containing protein</fullName>
    </recommendedName>
</protein>
<dbReference type="AlphaFoldDB" id="A0A3A8KI01"/>
<proteinExistence type="predicted"/>
<comment type="caution">
    <text evidence="1">The sequence shown here is derived from an EMBL/GenBank/DDBJ whole genome shotgun (WGS) entry which is preliminary data.</text>
</comment>
<dbReference type="EMBL" id="RAWE01000002">
    <property type="protein sequence ID" value="RKH07743.1"/>
    <property type="molecule type" value="Genomic_DNA"/>
</dbReference>
<name>A0A3A8KI01_9BACT</name>
<sequence length="142" mass="15595">MSTTREVCLLIGPEDQVLWGDSFDDPLALPDSRARWEAIWSLRDTLMEITHSHPEGPLGFSQEDETTMAALQAALGRPLRFSVVAPDGMVVRIGGEDVLVRDEPSWAAPLRIASGLLYGRPRPGPTILQEDGLLLDSAHRKP</sequence>
<dbReference type="Proteomes" id="UP000268313">
    <property type="component" value="Unassembled WGS sequence"/>
</dbReference>
<dbReference type="OrthoDB" id="5507707at2"/>
<evidence type="ECO:0000313" key="2">
    <source>
        <dbReference type="Proteomes" id="UP000268313"/>
    </source>
</evidence>
<evidence type="ECO:0000313" key="1">
    <source>
        <dbReference type="EMBL" id="RKH07743.1"/>
    </source>
</evidence>